<dbReference type="NCBIfam" id="TIGR00026">
    <property type="entry name" value="hi_GC_TIGR00026"/>
    <property type="match status" value="1"/>
</dbReference>
<keyword evidence="4" id="KW-1185">Reference proteome</keyword>
<name>A0A7X5ZQX9_9PSEU</name>
<dbReference type="PANTHER" id="PTHR39428">
    <property type="entry name" value="F420H(2)-DEPENDENT QUINONE REDUCTASE RV1261C"/>
    <property type="match status" value="1"/>
</dbReference>
<dbReference type="GO" id="GO:0016491">
    <property type="term" value="F:oxidoreductase activity"/>
    <property type="evidence" value="ECO:0007669"/>
    <property type="project" value="InterPro"/>
</dbReference>
<dbReference type="Pfam" id="PF04075">
    <property type="entry name" value="F420H2_quin_red"/>
    <property type="match status" value="1"/>
</dbReference>
<gene>
    <name evidence="3" type="ORF">FHU38_002581</name>
</gene>
<comment type="catalytic activity">
    <reaction evidence="2">
        <text>oxidized coenzyme F420-(gamma-L-Glu)(n) + a quinol + H(+) = reduced coenzyme F420-(gamma-L-Glu)(n) + a quinone</text>
        <dbReference type="Rhea" id="RHEA:39663"/>
        <dbReference type="Rhea" id="RHEA-COMP:12939"/>
        <dbReference type="Rhea" id="RHEA-COMP:14378"/>
        <dbReference type="ChEBI" id="CHEBI:15378"/>
        <dbReference type="ChEBI" id="CHEBI:24646"/>
        <dbReference type="ChEBI" id="CHEBI:132124"/>
        <dbReference type="ChEBI" id="CHEBI:133980"/>
        <dbReference type="ChEBI" id="CHEBI:139511"/>
    </reaction>
</comment>
<sequence>MRNPLPMLARALGTRPWLMRLAGGIVWADSRLHRLSKGRVSLVAIAGLPSLRLTTLGRKSGLPRSRNLLYYPHGDEYVVTGSNWGRRRAPDWAFNLRAHPDATVSVRGGQTRVWARELKGEEYEQMWRRLVRFWPGYAMEAREAGRELPVFVLAPREH</sequence>
<evidence type="ECO:0000256" key="2">
    <source>
        <dbReference type="ARBA" id="ARBA00049106"/>
    </source>
</evidence>
<proteinExistence type="inferred from homology"/>
<dbReference type="Proteomes" id="UP000545493">
    <property type="component" value="Unassembled WGS sequence"/>
</dbReference>
<accession>A0A7X5ZQX9</accession>
<comment type="similarity">
    <text evidence="1">Belongs to the F420H(2)-dependent quinone reductase family.</text>
</comment>
<dbReference type="GO" id="GO:0070967">
    <property type="term" value="F:coenzyme F420 binding"/>
    <property type="evidence" value="ECO:0007669"/>
    <property type="project" value="TreeGrafter"/>
</dbReference>
<dbReference type="InterPro" id="IPR012349">
    <property type="entry name" value="Split_barrel_FMN-bd"/>
</dbReference>
<dbReference type="SUPFAM" id="SSF50475">
    <property type="entry name" value="FMN-binding split barrel"/>
    <property type="match status" value="1"/>
</dbReference>
<dbReference type="InterPro" id="IPR004378">
    <property type="entry name" value="F420H2_quin_Rdtase"/>
</dbReference>
<comment type="caution">
    <text evidence="3">The sequence shown here is derived from an EMBL/GenBank/DDBJ whole genome shotgun (WGS) entry which is preliminary data.</text>
</comment>
<dbReference type="PANTHER" id="PTHR39428:SF1">
    <property type="entry name" value="F420H(2)-DEPENDENT QUINONE REDUCTASE RV1261C"/>
    <property type="match status" value="1"/>
</dbReference>
<protein>
    <submittedName>
        <fullName evidence="3">Deazaflavin-dependent oxidoreductase (Nitroreductase family)</fullName>
    </submittedName>
</protein>
<dbReference type="Gene3D" id="2.30.110.10">
    <property type="entry name" value="Electron Transport, Fmn-binding Protein, Chain A"/>
    <property type="match status" value="1"/>
</dbReference>
<dbReference type="EMBL" id="JAAOYM010000001">
    <property type="protein sequence ID" value="NIJ12237.1"/>
    <property type="molecule type" value="Genomic_DNA"/>
</dbReference>
<dbReference type="AlphaFoldDB" id="A0A7X5ZQX9"/>
<evidence type="ECO:0000256" key="1">
    <source>
        <dbReference type="ARBA" id="ARBA00008710"/>
    </source>
</evidence>
<dbReference type="RefSeq" id="WP_167170704.1">
    <property type="nucleotide sequence ID" value="NZ_JAAOYM010000001.1"/>
</dbReference>
<dbReference type="GO" id="GO:0005886">
    <property type="term" value="C:plasma membrane"/>
    <property type="evidence" value="ECO:0007669"/>
    <property type="project" value="TreeGrafter"/>
</dbReference>
<reference evidence="3 4" key="1">
    <citation type="submission" date="2020-03" db="EMBL/GenBank/DDBJ databases">
        <title>Sequencing the genomes of 1000 actinobacteria strains.</title>
        <authorList>
            <person name="Klenk H.-P."/>
        </authorList>
    </citation>
    <scope>NUCLEOTIDE SEQUENCE [LARGE SCALE GENOMIC DNA]</scope>
    <source>
        <strain evidence="3 4">DSM 45685</strain>
    </source>
</reference>
<organism evidence="3 4">
    <name type="scientific">Saccharomonospora amisosensis</name>
    <dbReference type="NCBI Taxonomy" id="1128677"/>
    <lineage>
        <taxon>Bacteria</taxon>
        <taxon>Bacillati</taxon>
        <taxon>Actinomycetota</taxon>
        <taxon>Actinomycetes</taxon>
        <taxon>Pseudonocardiales</taxon>
        <taxon>Pseudonocardiaceae</taxon>
        <taxon>Saccharomonospora</taxon>
    </lineage>
</organism>
<evidence type="ECO:0000313" key="3">
    <source>
        <dbReference type="EMBL" id="NIJ12237.1"/>
    </source>
</evidence>
<evidence type="ECO:0000313" key="4">
    <source>
        <dbReference type="Proteomes" id="UP000545493"/>
    </source>
</evidence>